<evidence type="ECO:0000259" key="9">
    <source>
        <dbReference type="Pfam" id="PF12704"/>
    </source>
</evidence>
<dbReference type="EMBL" id="JAHHHV010000002">
    <property type="protein sequence ID" value="MBW4463874.1"/>
    <property type="molecule type" value="Genomic_DNA"/>
</dbReference>
<dbReference type="Pfam" id="PF12704">
    <property type="entry name" value="MacB_PCD"/>
    <property type="match status" value="1"/>
</dbReference>
<reference evidence="10" key="1">
    <citation type="submission" date="2021-05" db="EMBL/GenBank/DDBJ databases">
        <authorList>
            <person name="Pietrasiak N."/>
            <person name="Ward R."/>
            <person name="Stajich J.E."/>
            <person name="Kurbessoian T."/>
        </authorList>
    </citation>
    <scope>NUCLEOTIDE SEQUENCE</scope>
    <source>
        <strain evidence="10">GSE-TBD4-15B</strain>
    </source>
</reference>
<keyword evidence="2" id="KW-0813">Transport</keyword>
<dbReference type="Proteomes" id="UP000707356">
    <property type="component" value="Unassembled WGS sequence"/>
</dbReference>
<dbReference type="PIRSF" id="PIRSF031773">
    <property type="entry name" value="DevC"/>
    <property type="match status" value="1"/>
</dbReference>
<dbReference type="GO" id="GO:0005886">
    <property type="term" value="C:plasma membrane"/>
    <property type="evidence" value="ECO:0007669"/>
    <property type="project" value="UniProtKB-SubCell"/>
</dbReference>
<proteinExistence type="predicted"/>
<dbReference type="InterPro" id="IPR025857">
    <property type="entry name" value="MacB_PCD"/>
</dbReference>
<dbReference type="PANTHER" id="PTHR43738:SF1">
    <property type="entry name" value="HEMIN TRANSPORT SYSTEM PERMEASE PROTEIN HRTB-RELATED"/>
    <property type="match status" value="1"/>
</dbReference>
<evidence type="ECO:0000256" key="2">
    <source>
        <dbReference type="ARBA" id="ARBA00022448"/>
    </source>
</evidence>
<feature type="domain" description="ABC3 transporter permease C-terminal" evidence="8">
    <location>
        <begin position="263"/>
        <end position="372"/>
    </location>
</feature>
<evidence type="ECO:0000259" key="8">
    <source>
        <dbReference type="Pfam" id="PF02687"/>
    </source>
</evidence>
<dbReference type="NCBIfam" id="TIGR01185">
    <property type="entry name" value="devC"/>
    <property type="match status" value="1"/>
</dbReference>
<dbReference type="InterPro" id="IPR005891">
    <property type="entry name" value="DevC"/>
</dbReference>
<dbReference type="AlphaFoldDB" id="A0A951U2R9"/>
<evidence type="ECO:0000256" key="6">
    <source>
        <dbReference type="ARBA" id="ARBA00023136"/>
    </source>
</evidence>
<reference evidence="10" key="2">
    <citation type="journal article" date="2022" name="Microbiol. Resour. Announc.">
        <title>Metagenome Sequencing to Explore Phylogenomics of Terrestrial Cyanobacteria.</title>
        <authorList>
            <person name="Ward R.D."/>
            <person name="Stajich J.E."/>
            <person name="Johansen J.R."/>
            <person name="Huntemann M."/>
            <person name="Clum A."/>
            <person name="Foster B."/>
            <person name="Foster B."/>
            <person name="Roux S."/>
            <person name="Palaniappan K."/>
            <person name="Varghese N."/>
            <person name="Mukherjee S."/>
            <person name="Reddy T.B.K."/>
            <person name="Daum C."/>
            <person name="Copeland A."/>
            <person name="Chen I.A."/>
            <person name="Ivanova N.N."/>
            <person name="Kyrpides N.C."/>
            <person name="Shapiro N."/>
            <person name="Eloe-Fadrosh E.A."/>
            <person name="Pietrasiak N."/>
        </authorList>
    </citation>
    <scope>NUCLEOTIDE SEQUENCE</scope>
    <source>
        <strain evidence="10">GSE-TBD4-15B</strain>
    </source>
</reference>
<feature type="transmembrane region" description="Helical" evidence="7">
    <location>
        <begin position="310"/>
        <end position="329"/>
    </location>
</feature>
<feature type="transmembrane region" description="Helical" evidence="7">
    <location>
        <begin position="17"/>
        <end position="42"/>
    </location>
</feature>
<dbReference type="PANTHER" id="PTHR43738">
    <property type="entry name" value="ABC TRANSPORTER, MEMBRANE PROTEIN"/>
    <property type="match status" value="1"/>
</dbReference>
<keyword evidence="6 7" id="KW-0472">Membrane</keyword>
<evidence type="ECO:0000256" key="1">
    <source>
        <dbReference type="ARBA" id="ARBA00004651"/>
    </source>
</evidence>
<feature type="transmembrane region" description="Helical" evidence="7">
    <location>
        <begin position="349"/>
        <end position="368"/>
    </location>
</feature>
<evidence type="ECO:0000256" key="5">
    <source>
        <dbReference type="ARBA" id="ARBA00022989"/>
    </source>
</evidence>
<dbReference type="InterPro" id="IPR003838">
    <property type="entry name" value="ABC3_permease_C"/>
</dbReference>
<gene>
    <name evidence="10" type="primary">devC</name>
    <name evidence="10" type="ORF">KME07_00330</name>
</gene>
<name>A0A951U2R9_9CYAN</name>
<accession>A0A951U2R9</accession>
<comment type="caution">
    <text evidence="10">The sequence shown here is derived from an EMBL/GenBank/DDBJ whole genome shotgun (WGS) entry which is preliminary data.</text>
</comment>
<sequence length="380" mass="41864">MKTPLALLNLTHEKTRLLVAIAGVAFAVLLVFMNLGFLGALAKSASQIYSQFDADVFLLSPQTLEISTNKAFPRERLYQAAGFAGVERTMPIYAGYGQWRNPETRKNRSIFVFGINPDDPVFLDPEFRSPQNLDALRRPDTTLIDRLSRPEFGSQQAGTITELERRRVTVGGQYVLGGGFAADGTLLMSDQNFRRFFDPFPLNLISVGLIKLQPESDPDRVAAALAAALPKDVIVLTKPQIVDRERTYWISTTSIGFIFGLGVTISCIVGVIIVYQILYTDIADHMKQYATLKAMGYRSGFLVQTVIQEAIILAVLGYIPGFIISLGLYELTRSATAGGLPIGMEWERALFVLLLTLSMCILSAVISVRKVVLADPAEVF</sequence>
<evidence type="ECO:0000313" key="10">
    <source>
        <dbReference type="EMBL" id="MBW4463874.1"/>
    </source>
</evidence>
<protein>
    <submittedName>
        <fullName evidence="10">ABC transporter permease DevC</fullName>
    </submittedName>
</protein>
<evidence type="ECO:0000256" key="3">
    <source>
        <dbReference type="ARBA" id="ARBA00022475"/>
    </source>
</evidence>
<feature type="transmembrane region" description="Helical" evidence="7">
    <location>
        <begin position="254"/>
        <end position="278"/>
    </location>
</feature>
<dbReference type="Pfam" id="PF02687">
    <property type="entry name" value="FtsX"/>
    <property type="match status" value="1"/>
</dbReference>
<dbReference type="InterPro" id="IPR051125">
    <property type="entry name" value="ABC-4/HrtB_transporter"/>
</dbReference>
<evidence type="ECO:0000256" key="7">
    <source>
        <dbReference type="SAM" id="Phobius"/>
    </source>
</evidence>
<organism evidence="10 11">
    <name type="scientific">Pegethrix bostrychoides GSE-TBD4-15B</name>
    <dbReference type="NCBI Taxonomy" id="2839662"/>
    <lineage>
        <taxon>Bacteria</taxon>
        <taxon>Bacillati</taxon>
        <taxon>Cyanobacteriota</taxon>
        <taxon>Cyanophyceae</taxon>
        <taxon>Oculatellales</taxon>
        <taxon>Oculatellaceae</taxon>
        <taxon>Pegethrix</taxon>
    </lineage>
</organism>
<keyword evidence="4 7" id="KW-0812">Transmembrane</keyword>
<keyword evidence="3" id="KW-1003">Cell membrane</keyword>
<keyword evidence="5 7" id="KW-1133">Transmembrane helix</keyword>
<evidence type="ECO:0000256" key="4">
    <source>
        <dbReference type="ARBA" id="ARBA00022692"/>
    </source>
</evidence>
<comment type="subcellular location">
    <subcellularLocation>
        <location evidence="1">Cell membrane</location>
        <topology evidence="1">Multi-pass membrane protein</topology>
    </subcellularLocation>
</comment>
<feature type="domain" description="MacB-like periplasmic core" evidence="9">
    <location>
        <begin position="18"/>
        <end position="227"/>
    </location>
</feature>
<evidence type="ECO:0000313" key="11">
    <source>
        <dbReference type="Proteomes" id="UP000707356"/>
    </source>
</evidence>